<name>A0A6A5TJR7_9PLEO</name>
<evidence type="ECO:0000313" key="2">
    <source>
        <dbReference type="Proteomes" id="UP000800035"/>
    </source>
</evidence>
<dbReference type="AlphaFoldDB" id="A0A6A5TJR7"/>
<gene>
    <name evidence="1" type="ORF">CC80DRAFT_168270</name>
</gene>
<dbReference type="EMBL" id="ML977007">
    <property type="protein sequence ID" value="KAF1952881.1"/>
    <property type="molecule type" value="Genomic_DNA"/>
</dbReference>
<protein>
    <submittedName>
        <fullName evidence="1">Uncharacterized protein</fullName>
    </submittedName>
</protein>
<organism evidence="1 2">
    <name type="scientific">Byssothecium circinans</name>
    <dbReference type="NCBI Taxonomy" id="147558"/>
    <lineage>
        <taxon>Eukaryota</taxon>
        <taxon>Fungi</taxon>
        <taxon>Dikarya</taxon>
        <taxon>Ascomycota</taxon>
        <taxon>Pezizomycotina</taxon>
        <taxon>Dothideomycetes</taxon>
        <taxon>Pleosporomycetidae</taxon>
        <taxon>Pleosporales</taxon>
        <taxon>Massarineae</taxon>
        <taxon>Massarinaceae</taxon>
        <taxon>Byssothecium</taxon>
    </lineage>
</organism>
<keyword evidence="2" id="KW-1185">Reference proteome</keyword>
<evidence type="ECO:0000313" key="1">
    <source>
        <dbReference type="EMBL" id="KAF1952881.1"/>
    </source>
</evidence>
<accession>A0A6A5TJR7</accession>
<proteinExistence type="predicted"/>
<reference evidence="1" key="1">
    <citation type="journal article" date="2020" name="Stud. Mycol.">
        <title>101 Dothideomycetes genomes: a test case for predicting lifestyles and emergence of pathogens.</title>
        <authorList>
            <person name="Haridas S."/>
            <person name="Albert R."/>
            <person name="Binder M."/>
            <person name="Bloem J."/>
            <person name="Labutti K."/>
            <person name="Salamov A."/>
            <person name="Andreopoulos B."/>
            <person name="Baker S."/>
            <person name="Barry K."/>
            <person name="Bills G."/>
            <person name="Bluhm B."/>
            <person name="Cannon C."/>
            <person name="Castanera R."/>
            <person name="Culley D."/>
            <person name="Daum C."/>
            <person name="Ezra D."/>
            <person name="Gonzalez J."/>
            <person name="Henrissat B."/>
            <person name="Kuo A."/>
            <person name="Liang C."/>
            <person name="Lipzen A."/>
            <person name="Lutzoni F."/>
            <person name="Magnuson J."/>
            <person name="Mondo S."/>
            <person name="Nolan M."/>
            <person name="Ohm R."/>
            <person name="Pangilinan J."/>
            <person name="Park H.-J."/>
            <person name="Ramirez L."/>
            <person name="Alfaro M."/>
            <person name="Sun H."/>
            <person name="Tritt A."/>
            <person name="Yoshinaga Y."/>
            <person name="Zwiers L.-H."/>
            <person name="Turgeon B."/>
            <person name="Goodwin S."/>
            <person name="Spatafora J."/>
            <person name="Crous P."/>
            <person name="Grigoriev I."/>
        </authorList>
    </citation>
    <scope>NUCLEOTIDE SEQUENCE</scope>
    <source>
        <strain evidence="1">CBS 675.92</strain>
    </source>
</reference>
<dbReference type="Proteomes" id="UP000800035">
    <property type="component" value="Unassembled WGS sequence"/>
</dbReference>
<sequence length="222" mass="24721">MSSSYLFLLFHKLPLHKISSTLQHINPCHTSAARPTASAFPRHPTPHLARSWMLNMSVSSNSRSWYKGLAAWIIDTFGPWSHNGVEDMAVASSRKQGVVRLLETVGAKSCRIYQLMVEGRGRKQAQNRAEKSEVRFSFVTCLTYPGRTSASPGLLTWQHNNISCSITFSNCPHFLAPNSKGANLAPQPSTLILHTATHLCQAYPTWHVTGTFFHATSPSWME</sequence>